<dbReference type="SUPFAM" id="SSF102588">
    <property type="entry name" value="LmbE-like"/>
    <property type="match status" value="1"/>
</dbReference>
<evidence type="ECO:0000313" key="2">
    <source>
        <dbReference type="EMBL" id="GGL76917.1"/>
    </source>
</evidence>
<dbReference type="GO" id="GO:0016137">
    <property type="term" value="P:glycoside metabolic process"/>
    <property type="evidence" value="ECO:0007669"/>
    <property type="project" value="UniProtKB-ARBA"/>
</dbReference>
<gene>
    <name evidence="2" type="ORF">GCM10011575_38880</name>
</gene>
<proteinExistence type="predicted"/>
<dbReference type="EMBL" id="BMMZ01000012">
    <property type="protein sequence ID" value="GGL76917.1"/>
    <property type="molecule type" value="Genomic_DNA"/>
</dbReference>
<evidence type="ECO:0000256" key="1">
    <source>
        <dbReference type="ARBA" id="ARBA00022833"/>
    </source>
</evidence>
<dbReference type="GO" id="GO:0016811">
    <property type="term" value="F:hydrolase activity, acting on carbon-nitrogen (but not peptide) bonds, in linear amides"/>
    <property type="evidence" value="ECO:0007669"/>
    <property type="project" value="TreeGrafter"/>
</dbReference>
<dbReference type="Pfam" id="PF02585">
    <property type="entry name" value="PIG-L"/>
    <property type="match status" value="1"/>
</dbReference>
<dbReference type="Proteomes" id="UP000613840">
    <property type="component" value="Unassembled WGS sequence"/>
</dbReference>
<reference evidence="2" key="1">
    <citation type="journal article" date="2014" name="Int. J. Syst. Evol. Microbiol.">
        <title>Complete genome sequence of Corynebacterium casei LMG S-19264T (=DSM 44701T), isolated from a smear-ripened cheese.</title>
        <authorList>
            <consortium name="US DOE Joint Genome Institute (JGI-PGF)"/>
            <person name="Walter F."/>
            <person name="Albersmeier A."/>
            <person name="Kalinowski J."/>
            <person name="Ruckert C."/>
        </authorList>
    </citation>
    <scope>NUCLEOTIDE SEQUENCE</scope>
    <source>
        <strain evidence="2">CGMCC 4.7306</strain>
    </source>
</reference>
<evidence type="ECO:0000313" key="3">
    <source>
        <dbReference type="Proteomes" id="UP000613840"/>
    </source>
</evidence>
<dbReference type="InterPro" id="IPR003737">
    <property type="entry name" value="GlcNAc_PI_deacetylase-related"/>
</dbReference>
<accession>A0A917SH01</accession>
<reference evidence="2" key="2">
    <citation type="submission" date="2020-09" db="EMBL/GenBank/DDBJ databases">
        <authorList>
            <person name="Sun Q."/>
            <person name="Zhou Y."/>
        </authorList>
    </citation>
    <scope>NUCLEOTIDE SEQUENCE</scope>
    <source>
        <strain evidence="2">CGMCC 4.7306</strain>
    </source>
</reference>
<keyword evidence="3" id="KW-1185">Reference proteome</keyword>
<dbReference type="AlphaFoldDB" id="A0A917SH01"/>
<comment type="caution">
    <text evidence="2">The sequence shown here is derived from an EMBL/GenBank/DDBJ whole genome shotgun (WGS) entry which is preliminary data.</text>
</comment>
<keyword evidence="1" id="KW-0862">Zinc</keyword>
<dbReference type="PANTHER" id="PTHR12993">
    <property type="entry name" value="N-ACETYLGLUCOSAMINYL-PHOSPHATIDYLINOSITOL DE-N-ACETYLASE-RELATED"/>
    <property type="match status" value="1"/>
</dbReference>
<dbReference type="RefSeq" id="WP_188897049.1">
    <property type="nucleotide sequence ID" value="NZ_BMMZ01000012.1"/>
</dbReference>
<dbReference type="PANTHER" id="PTHR12993:SF29">
    <property type="entry name" value="BLR3841 PROTEIN"/>
    <property type="match status" value="1"/>
</dbReference>
<sequence>MVSFDARDPGTSNQEWLRSPRLAAAPQVDLGRFDRIIVLAAHPDDETVGAGGLIAAAVRSGIAVDVIMVTDGAASHPAIDPAELIMTRAREARAATAALADGHHDRIRLELLGRPDGAVREERELIMKLLAARLEGSAGTRSLVVSTWTGDGHRDHRVLGEVAVELAAAHRLELWQYPIWMWHWADPDHPDVDWDRIARLVLEPVARECKQAAIRCYGSQITVGPAGEPPMLHRRFLANFDRDFETFLPA</sequence>
<organism evidence="2 3">
    <name type="scientific">Microlunatus endophyticus</name>
    <dbReference type="NCBI Taxonomy" id="1716077"/>
    <lineage>
        <taxon>Bacteria</taxon>
        <taxon>Bacillati</taxon>
        <taxon>Actinomycetota</taxon>
        <taxon>Actinomycetes</taxon>
        <taxon>Propionibacteriales</taxon>
        <taxon>Propionibacteriaceae</taxon>
        <taxon>Microlunatus</taxon>
    </lineage>
</organism>
<dbReference type="Gene3D" id="3.40.50.10320">
    <property type="entry name" value="LmbE-like"/>
    <property type="match status" value="1"/>
</dbReference>
<name>A0A917SH01_9ACTN</name>
<dbReference type="InterPro" id="IPR024078">
    <property type="entry name" value="LmbE-like_dom_sf"/>
</dbReference>
<protein>
    <submittedName>
        <fullName evidence="2">PIG-L family deacetylase</fullName>
    </submittedName>
</protein>